<feature type="signal peptide" evidence="3">
    <location>
        <begin position="1"/>
        <end position="24"/>
    </location>
</feature>
<reference evidence="4" key="1">
    <citation type="submission" date="2020-11" db="EMBL/GenBank/DDBJ databases">
        <title>Sequencing the genomes of 1000 actinobacteria strains.</title>
        <authorList>
            <person name="Klenk H.-P."/>
        </authorList>
    </citation>
    <scope>NUCLEOTIDE SEQUENCE</scope>
    <source>
        <strain evidence="4">DSM 43175</strain>
    </source>
</reference>
<dbReference type="EMBL" id="JADOUA010000001">
    <property type="protein sequence ID" value="MBG6091068.1"/>
    <property type="molecule type" value="Genomic_DNA"/>
</dbReference>
<feature type="chain" id="PRO_5037204802" description="TPM domain-containing protein" evidence="3">
    <location>
        <begin position="25"/>
        <end position="214"/>
    </location>
</feature>
<evidence type="ECO:0008006" key="6">
    <source>
        <dbReference type="Google" id="ProtNLM"/>
    </source>
</evidence>
<evidence type="ECO:0000256" key="1">
    <source>
        <dbReference type="SAM" id="MobiDB-lite"/>
    </source>
</evidence>
<feature type="region of interest" description="Disordered" evidence="1">
    <location>
        <begin position="164"/>
        <end position="183"/>
    </location>
</feature>
<keyword evidence="2" id="KW-0472">Membrane</keyword>
<organism evidence="4 5">
    <name type="scientific">Actinomadura viridis</name>
    <dbReference type="NCBI Taxonomy" id="58110"/>
    <lineage>
        <taxon>Bacteria</taxon>
        <taxon>Bacillati</taxon>
        <taxon>Actinomycetota</taxon>
        <taxon>Actinomycetes</taxon>
        <taxon>Streptosporangiales</taxon>
        <taxon>Thermomonosporaceae</taxon>
        <taxon>Actinomadura</taxon>
    </lineage>
</organism>
<keyword evidence="2" id="KW-0812">Transmembrane</keyword>
<protein>
    <recommendedName>
        <fullName evidence="6">TPM domain-containing protein</fullName>
    </recommendedName>
</protein>
<keyword evidence="5" id="KW-1185">Reference proteome</keyword>
<proteinExistence type="predicted"/>
<evidence type="ECO:0000256" key="2">
    <source>
        <dbReference type="SAM" id="Phobius"/>
    </source>
</evidence>
<evidence type="ECO:0000256" key="3">
    <source>
        <dbReference type="SAM" id="SignalP"/>
    </source>
</evidence>
<comment type="caution">
    <text evidence="4">The sequence shown here is derived from an EMBL/GenBank/DDBJ whole genome shotgun (WGS) entry which is preliminary data.</text>
</comment>
<accession>A0A931GKN4</accession>
<sequence>MRLIVTVVLFALAALPAVAGTAHAAPAPGRADLLARRLAADPVQVTDHEPRALPGDAAAQIRALVGRLGVPVYVVVGPTLLPRSKSASPSELIPLLHDRLRKNGVYIVTDADGGGSARQYGGSLPVDRAWSTARLEMPYDAGVIAHVRRFVEIMTAPDVARRIDERRREPERPRRDRGAERDRKEMLAMAAGTAAGATALLVPLAVRRRRKVRR</sequence>
<dbReference type="RefSeq" id="WP_197013437.1">
    <property type="nucleotide sequence ID" value="NZ_BAABES010000001.1"/>
</dbReference>
<name>A0A931GKN4_9ACTN</name>
<feature type="transmembrane region" description="Helical" evidence="2">
    <location>
        <begin position="186"/>
        <end position="206"/>
    </location>
</feature>
<evidence type="ECO:0000313" key="4">
    <source>
        <dbReference type="EMBL" id="MBG6091068.1"/>
    </source>
</evidence>
<dbReference type="AlphaFoldDB" id="A0A931GKN4"/>
<keyword evidence="2" id="KW-1133">Transmembrane helix</keyword>
<gene>
    <name evidence="4" type="ORF">IW256_005181</name>
</gene>
<keyword evidence="3" id="KW-0732">Signal</keyword>
<evidence type="ECO:0000313" key="5">
    <source>
        <dbReference type="Proteomes" id="UP000614047"/>
    </source>
</evidence>
<dbReference type="Proteomes" id="UP000614047">
    <property type="component" value="Unassembled WGS sequence"/>
</dbReference>